<dbReference type="InterPro" id="IPR024478">
    <property type="entry name" value="HlyB_4HB_MCP"/>
</dbReference>
<dbReference type="InterPro" id="IPR004089">
    <property type="entry name" value="MCPsignal_dom"/>
</dbReference>
<feature type="transmembrane region" description="Helical" evidence="7">
    <location>
        <begin position="184"/>
        <end position="204"/>
    </location>
</feature>
<dbReference type="PROSITE" id="PS50111">
    <property type="entry name" value="CHEMOTAXIS_TRANSDUC_2"/>
    <property type="match status" value="1"/>
</dbReference>
<dbReference type="RefSeq" id="WP_151701419.1">
    <property type="nucleotide sequence ID" value="NZ_CP031223.1"/>
</dbReference>
<evidence type="ECO:0000259" key="9">
    <source>
        <dbReference type="PROSITE" id="PS50885"/>
    </source>
</evidence>
<proteinExistence type="inferred from homology"/>
<evidence type="ECO:0000256" key="6">
    <source>
        <dbReference type="PROSITE-ProRule" id="PRU00284"/>
    </source>
</evidence>
<dbReference type="CDD" id="cd06225">
    <property type="entry name" value="HAMP"/>
    <property type="match status" value="1"/>
</dbReference>
<sequence>MKWTISKKLLSGFIAVLLILTIIVGINFIQLTNVDNSYRDLLEDKAMKAVKIKELQIAAKQEMIAMRGYLVVGDEKAFQDYSDAVSDYKKSYESLLPKFKKPEAIKMLEDINQVENDYTKFSEKVFQLKKQNKTSEYVNLISTEGRDIVKRLDEKVTILSDFQSNLLADGSSENTSFVQKTKTLALILGVIAVLAGVLIALFMGRVISKPIIALANSAKKLAEGDLSVNEVIVKNKDEIGELVHSFNDMAKNLRMVIEQVSLNSVHVASSAEELTASAEQTTQATNQIATSIQDIASGAETQVLGANECSTAMQEMTIGIQQVAETSSSVSESAIETSKEAHLGNELLQKVIRQMNTINLSVEDSASVIRKLGGLSQEIGNIIGVITGIADQTNLLALNAAIEAARAGEHGKGFAVVADEVRKLAEQSKESADQIADLINQIQVDTGRAVNVMEVGTKEVASGMTVVQEAGAGFEKILTSIEQVTSQIQEVSAISEEMSASAEEVNASLEEMASIAQLSASNTQNVASASEEQLASMEEISTSASSLSTMAEDLQTLVKQFKL</sequence>
<evidence type="ECO:0000313" key="11">
    <source>
        <dbReference type="Proteomes" id="UP000325517"/>
    </source>
</evidence>
<dbReference type="SMART" id="SM00304">
    <property type="entry name" value="HAMP"/>
    <property type="match status" value="1"/>
</dbReference>
<dbReference type="PANTHER" id="PTHR32089">
    <property type="entry name" value="METHYL-ACCEPTING CHEMOTAXIS PROTEIN MCPB"/>
    <property type="match status" value="1"/>
</dbReference>
<dbReference type="FunFam" id="1.10.287.950:FF:000001">
    <property type="entry name" value="Methyl-accepting chemotaxis sensory transducer"/>
    <property type="match status" value="1"/>
</dbReference>
<dbReference type="Proteomes" id="UP000325517">
    <property type="component" value="Chromosome"/>
</dbReference>
<dbReference type="AlphaFoldDB" id="A0A5J6SR97"/>
<reference evidence="10 11" key="1">
    <citation type="submission" date="2018-07" db="EMBL/GenBank/DDBJ databases">
        <title>Complete genome sequence of Psychrobacillus sp. PB01, isolated from iceberg, and comparative genome analysis of Psychrobacillus strains.</title>
        <authorList>
            <person name="Lee P.C."/>
        </authorList>
    </citation>
    <scope>NUCLEOTIDE SEQUENCE [LARGE SCALE GENOMIC DNA]</scope>
    <source>
        <strain evidence="10 11">PB01</strain>
    </source>
</reference>
<dbReference type="Gene3D" id="1.10.287.950">
    <property type="entry name" value="Methyl-accepting chemotaxis protein"/>
    <property type="match status" value="1"/>
</dbReference>
<evidence type="ECO:0000256" key="4">
    <source>
        <dbReference type="ARBA" id="ARBA00023224"/>
    </source>
</evidence>
<evidence type="ECO:0000256" key="1">
    <source>
        <dbReference type="ARBA" id="ARBA00004236"/>
    </source>
</evidence>
<keyword evidence="7" id="KW-1133">Transmembrane helix</keyword>
<evidence type="ECO:0000259" key="8">
    <source>
        <dbReference type="PROSITE" id="PS50111"/>
    </source>
</evidence>
<dbReference type="GO" id="GO:0005886">
    <property type="term" value="C:plasma membrane"/>
    <property type="evidence" value="ECO:0007669"/>
    <property type="project" value="UniProtKB-SubCell"/>
</dbReference>
<dbReference type="KEGG" id="psyo:PB01_18060"/>
<organism evidence="10 11">
    <name type="scientific">Psychrobacillus glaciei</name>
    <dbReference type="NCBI Taxonomy" id="2283160"/>
    <lineage>
        <taxon>Bacteria</taxon>
        <taxon>Bacillati</taxon>
        <taxon>Bacillota</taxon>
        <taxon>Bacilli</taxon>
        <taxon>Bacillales</taxon>
        <taxon>Bacillaceae</taxon>
        <taxon>Psychrobacillus</taxon>
    </lineage>
</organism>
<comment type="subcellular location">
    <subcellularLocation>
        <location evidence="1">Cell membrane</location>
    </subcellularLocation>
</comment>
<dbReference type="GO" id="GO:0007165">
    <property type="term" value="P:signal transduction"/>
    <property type="evidence" value="ECO:0007669"/>
    <property type="project" value="UniProtKB-KW"/>
</dbReference>
<feature type="domain" description="Methyl-accepting transducer" evidence="8">
    <location>
        <begin position="277"/>
        <end position="513"/>
    </location>
</feature>
<evidence type="ECO:0000256" key="2">
    <source>
        <dbReference type="ARBA" id="ARBA00022475"/>
    </source>
</evidence>
<dbReference type="SUPFAM" id="SSF58104">
    <property type="entry name" value="Methyl-accepting chemotaxis protein (MCP) signaling domain"/>
    <property type="match status" value="1"/>
</dbReference>
<comment type="similarity">
    <text evidence="5">Belongs to the methyl-accepting chemotaxis (MCP) protein family.</text>
</comment>
<dbReference type="CDD" id="cd11386">
    <property type="entry name" value="MCP_signal"/>
    <property type="match status" value="1"/>
</dbReference>
<dbReference type="SMART" id="SM00283">
    <property type="entry name" value="MA"/>
    <property type="match status" value="1"/>
</dbReference>
<gene>
    <name evidence="10" type="ORF">PB01_18060</name>
</gene>
<keyword evidence="11" id="KW-1185">Reference proteome</keyword>
<name>A0A5J6SR97_9BACI</name>
<evidence type="ECO:0000313" key="10">
    <source>
        <dbReference type="EMBL" id="QFG00539.1"/>
    </source>
</evidence>
<dbReference type="OrthoDB" id="107771at2"/>
<dbReference type="InterPro" id="IPR003660">
    <property type="entry name" value="HAMP_dom"/>
</dbReference>
<protein>
    <submittedName>
        <fullName evidence="10">Methyl-accepting chemotaxis protein</fullName>
    </submittedName>
</protein>
<feature type="domain" description="HAMP" evidence="9">
    <location>
        <begin position="205"/>
        <end position="258"/>
    </location>
</feature>
<keyword evidence="3 7" id="KW-0472">Membrane</keyword>
<evidence type="ECO:0000256" key="7">
    <source>
        <dbReference type="SAM" id="Phobius"/>
    </source>
</evidence>
<evidence type="ECO:0000256" key="5">
    <source>
        <dbReference type="ARBA" id="ARBA00029447"/>
    </source>
</evidence>
<keyword evidence="4 6" id="KW-0807">Transducer</keyword>
<keyword evidence="2" id="KW-1003">Cell membrane</keyword>
<dbReference type="Pfam" id="PF12729">
    <property type="entry name" value="4HB_MCP_1"/>
    <property type="match status" value="1"/>
</dbReference>
<dbReference type="Pfam" id="PF00015">
    <property type="entry name" value="MCPsignal"/>
    <property type="match status" value="1"/>
</dbReference>
<dbReference type="PROSITE" id="PS50885">
    <property type="entry name" value="HAMP"/>
    <property type="match status" value="1"/>
</dbReference>
<evidence type="ECO:0000256" key="3">
    <source>
        <dbReference type="ARBA" id="ARBA00023136"/>
    </source>
</evidence>
<dbReference type="EMBL" id="CP031223">
    <property type="protein sequence ID" value="QFG00539.1"/>
    <property type="molecule type" value="Genomic_DNA"/>
</dbReference>
<dbReference type="Gene3D" id="6.10.340.10">
    <property type="match status" value="1"/>
</dbReference>
<dbReference type="Pfam" id="PF00672">
    <property type="entry name" value="HAMP"/>
    <property type="match status" value="1"/>
</dbReference>
<dbReference type="GO" id="GO:0006935">
    <property type="term" value="P:chemotaxis"/>
    <property type="evidence" value="ECO:0007669"/>
    <property type="project" value="UniProtKB-ARBA"/>
</dbReference>
<keyword evidence="7" id="KW-0812">Transmembrane</keyword>
<dbReference type="PANTHER" id="PTHR32089:SF112">
    <property type="entry name" value="LYSOZYME-LIKE PROTEIN-RELATED"/>
    <property type="match status" value="1"/>
</dbReference>
<accession>A0A5J6SR97</accession>